<evidence type="ECO:0000256" key="3">
    <source>
        <dbReference type="ARBA" id="ARBA00023125"/>
    </source>
</evidence>
<dbReference type="PANTHER" id="PTHR35807">
    <property type="entry name" value="TRANSCRIPTIONAL REGULATOR REDD-RELATED"/>
    <property type="match status" value="1"/>
</dbReference>
<dbReference type="InterPro" id="IPR011990">
    <property type="entry name" value="TPR-like_helical_dom_sf"/>
</dbReference>
<name>A0ABW3CQG2_9ACTN</name>
<evidence type="ECO:0000256" key="1">
    <source>
        <dbReference type="ARBA" id="ARBA00005820"/>
    </source>
</evidence>
<dbReference type="Pfam" id="PF03704">
    <property type="entry name" value="BTAD"/>
    <property type="match status" value="1"/>
</dbReference>
<keyword evidence="9" id="KW-1185">Reference proteome</keyword>
<dbReference type="SUPFAM" id="SSF52540">
    <property type="entry name" value="P-loop containing nucleoside triphosphate hydrolases"/>
    <property type="match status" value="1"/>
</dbReference>
<evidence type="ECO:0000256" key="2">
    <source>
        <dbReference type="ARBA" id="ARBA00023015"/>
    </source>
</evidence>
<dbReference type="CDD" id="cd15831">
    <property type="entry name" value="BTAD"/>
    <property type="match status" value="1"/>
</dbReference>
<dbReference type="InterPro" id="IPR005158">
    <property type="entry name" value="BTAD"/>
</dbReference>
<evidence type="ECO:0000256" key="5">
    <source>
        <dbReference type="PROSITE-ProRule" id="PRU01091"/>
    </source>
</evidence>
<comment type="similarity">
    <text evidence="1">Belongs to the AfsR/DnrI/RedD regulatory family.</text>
</comment>
<dbReference type="InterPro" id="IPR027417">
    <property type="entry name" value="P-loop_NTPase"/>
</dbReference>
<evidence type="ECO:0000259" key="7">
    <source>
        <dbReference type="PROSITE" id="PS51755"/>
    </source>
</evidence>
<keyword evidence="3 5" id="KW-0238">DNA-binding</keyword>
<evidence type="ECO:0000256" key="6">
    <source>
        <dbReference type="SAM" id="MobiDB-lite"/>
    </source>
</evidence>
<evidence type="ECO:0000313" key="8">
    <source>
        <dbReference type="EMBL" id="MFD0856643.1"/>
    </source>
</evidence>
<dbReference type="SMART" id="SM01043">
    <property type="entry name" value="BTAD"/>
    <property type="match status" value="1"/>
</dbReference>
<dbReference type="SUPFAM" id="SSF46894">
    <property type="entry name" value="C-terminal effector domain of the bipartite response regulators"/>
    <property type="match status" value="1"/>
</dbReference>
<dbReference type="InterPro" id="IPR036388">
    <property type="entry name" value="WH-like_DNA-bd_sf"/>
</dbReference>
<comment type="caution">
    <text evidence="8">The sequence shown here is derived from an EMBL/GenBank/DDBJ whole genome shotgun (WGS) entry which is preliminary data.</text>
</comment>
<evidence type="ECO:0000313" key="9">
    <source>
        <dbReference type="Proteomes" id="UP001597083"/>
    </source>
</evidence>
<feature type="non-terminal residue" evidence="8">
    <location>
        <position position="351"/>
    </location>
</feature>
<dbReference type="Gene3D" id="1.10.10.10">
    <property type="entry name" value="Winged helix-like DNA-binding domain superfamily/Winged helix DNA-binding domain"/>
    <property type="match status" value="1"/>
</dbReference>
<accession>A0ABW3CQG2</accession>
<dbReference type="Gene3D" id="1.25.40.10">
    <property type="entry name" value="Tetratricopeptide repeat domain"/>
    <property type="match status" value="1"/>
</dbReference>
<feature type="domain" description="OmpR/PhoB-type" evidence="7">
    <location>
        <begin position="16"/>
        <end position="117"/>
    </location>
</feature>
<feature type="DNA-binding region" description="OmpR/PhoB-type" evidence="5">
    <location>
        <begin position="16"/>
        <end position="117"/>
    </location>
</feature>
<organism evidence="8 9">
    <name type="scientific">Actinomadura adrarensis</name>
    <dbReference type="NCBI Taxonomy" id="1819600"/>
    <lineage>
        <taxon>Bacteria</taxon>
        <taxon>Bacillati</taxon>
        <taxon>Actinomycetota</taxon>
        <taxon>Actinomycetes</taxon>
        <taxon>Streptosporangiales</taxon>
        <taxon>Thermomonosporaceae</taxon>
        <taxon>Actinomadura</taxon>
    </lineage>
</organism>
<proteinExistence type="inferred from homology"/>
<reference evidence="9" key="1">
    <citation type="journal article" date="2019" name="Int. J. Syst. Evol. Microbiol.">
        <title>The Global Catalogue of Microorganisms (GCM) 10K type strain sequencing project: providing services to taxonomists for standard genome sequencing and annotation.</title>
        <authorList>
            <consortium name="The Broad Institute Genomics Platform"/>
            <consortium name="The Broad Institute Genome Sequencing Center for Infectious Disease"/>
            <person name="Wu L."/>
            <person name="Ma J."/>
        </authorList>
    </citation>
    <scope>NUCLEOTIDE SEQUENCE [LARGE SCALE GENOMIC DNA]</scope>
    <source>
        <strain evidence="9">JCM 31696</strain>
    </source>
</reference>
<feature type="region of interest" description="Disordered" evidence="6">
    <location>
        <begin position="1"/>
        <end position="23"/>
    </location>
</feature>
<dbReference type="Gene3D" id="3.40.50.300">
    <property type="entry name" value="P-loop containing nucleotide triphosphate hydrolases"/>
    <property type="match status" value="1"/>
</dbReference>
<dbReference type="SMART" id="SM00862">
    <property type="entry name" value="Trans_reg_C"/>
    <property type="match status" value="1"/>
</dbReference>
<dbReference type="InterPro" id="IPR051677">
    <property type="entry name" value="AfsR-DnrI-RedD_regulator"/>
</dbReference>
<keyword evidence="2" id="KW-0805">Transcription regulation</keyword>
<evidence type="ECO:0000256" key="4">
    <source>
        <dbReference type="ARBA" id="ARBA00023163"/>
    </source>
</evidence>
<dbReference type="Pfam" id="PF00486">
    <property type="entry name" value="Trans_reg_C"/>
    <property type="match status" value="1"/>
</dbReference>
<dbReference type="Proteomes" id="UP001597083">
    <property type="component" value="Unassembled WGS sequence"/>
</dbReference>
<dbReference type="SUPFAM" id="SSF48452">
    <property type="entry name" value="TPR-like"/>
    <property type="match status" value="1"/>
</dbReference>
<protein>
    <submittedName>
        <fullName evidence="8">BTAD domain-containing putative transcriptional regulator</fullName>
    </submittedName>
</protein>
<dbReference type="PANTHER" id="PTHR35807:SF1">
    <property type="entry name" value="TRANSCRIPTIONAL REGULATOR REDD"/>
    <property type="match status" value="1"/>
</dbReference>
<dbReference type="EMBL" id="JBHTIR010004205">
    <property type="protein sequence ID" value="MFD0856643.1"/>
    <property type="molecule type" value="Genomic_DNA"/>
</dbReference>
<dbReference type="InterPro" id="IPR001867">
    <property type="entry name" value="OmpR/PhoB-type_DNA-bd"/>
</dbReference>
<dbReference type="InterPro" id="IPR016032">
    <property type="entry name" value="Sig_transdc_resp-reg_C-effctor"/>
</dbReference>
<keyword evidence="4" id="KW-0804">Transcription</keyword>
<sequence>MHEPTMAAGPLPAATGSRGEQGHNRRVRIGILGPLEVRDPSGNVVEVRGTRLRALLVRLALDAGRVVPSSRLLDEWWDGDPPVGGGNALQALVSRLRVALGSPEFVEYGDVGYRLAVDAGAVDALAFERAVAAARAVGDVAVRAEELRRALGMWCGPALDGFEGLAFSAHAVRLEELRVAALEDCVEAELAAGTDPASLVVELETLAGAHPLRERLRAVFMRALYAAGRQADALRVFEETRAALAERLGVDPSPELAAVHLSILRQDAAEPRRRAFSNLPAQFTSFVGRAEEFARLDKLLRESRLVTLTGPGGAGKTRLVLEGAGRMVDGLPDGVWFVPLAPLDASVDAEA</sequence>
<gene>
    <name evidence="8" type="ORF">ACFQ07_30705</name>
</gene>
<dbReference type="PROSITE" id="PS51755">
    <property type="entry name" value="OMPR_PHOB"/>
    <property type="match status" value="1"/>
</dbReference>